<evidence type="ECO:0000313" key="3">
    <source>
        <dbReference type="EMBL" id="CAL4787883.1"/>
    </source>
</evidence>
<evidence type="ECO:0000313" key="2">
    <source>
        <dbReference type="EMBL" id="CAI4000571.1"/>
    </source>
</evidence>
<evidence type="ECO:0000256" key="1">
    <source>
        <dbReference type="SAM" id="MobiDB-lite"/>
    </source>
</evidence>
<dbReference type="EMBL" id="CAMXCT020002802">
    <property type="protein sequence ID" value="CAL1153946.1"/>
    <property type="molecule type" value="Genomic_DNA"/>
</dbReference>
<dbReference type="PANTHER" id="PTHR21228">
    <property type="entry name" value="FAST LEU-RICH DOMAIN-CONTAINING"/>
    <property type="match status" value="1"/>
</dbReference>
<name>A0A9P1D258_9DINO</name>
<keyword evidence="4" id="KW-1185">Reference proteome</keyword>
<accession>A0A9P1D258</accession>
<dbReference type="AlphaFoldDB" id="A0A9P1D258"/>
<reference evidence="2" key="1">
    <citation type="submission" date="2022-10" db="EMBL/GenBank/DDBJ databases">
        <authorList>
            <person name="Chen Y."/>
            <person name="Dougan E. K."/>
            <person name="Chan C."/>
            <person name="Rhodes N."/>
            <person name="Thang M."/>
        </authorList>
    </citation>
    <scope>NUCLEOTIDE SEQUENCE</scope>
</reference>
<gene>
    <name evidence="2" type="ORF">C1SCF055_LOCUS26680</name>
</gene>
<organism evidence="2">
    <name type="scientific">Cladocopium goreaui</name>
    <dbReference type="NCBI Taxonomy" id="2562237"/>
    <lineage>
        <taxon>Eukaryota</taxon>
        <taxon>Sar</taxon>
        <taxon>Alveolata</taxon>
        <taxon>Dinophyceae</taxon>
        <taxon>Suessiales</taxon>
        <taxon>Symbiodiniaceae</taxon>
        <taxon>Cladocopium</taxon>
    </lineage>
</organism>
<dbReference type="GO" id="GO:0035770">
    <property type="term" value="C:ribonucleoprotein granule"/>
    <property type="evidence" value="ECO:0007669"/>
    <property type="project" value="TreeGrafter"/>
</dbReference>
<dbReference type="OrthoDB" id="514430at2759"/>
<feature type="region of interest" description="Disordered" evidence="1">
    <location>
        <begin position="1"/>
        <end position="36"/>
    </location>
</feature>
<dbReference type="GO" id="GO:0000963">
    <property type="term" value="P:mitochondrial RNA processing"/>
    <property type="evidence" value="ECO:0007669"/>
    <property type="project" value="TreeGrafter"/>
</dbReference>
<dbReference type="GO" id="GO:0003723">
    <property type="term" value="F:RNA binding"/>
    <property type="evidence" value="ECO:0007669"/>
    <property type="project" value="TreeGrafter"/>
</dbReference>
<proteinExistence type="predicted"/>
<protein>
    <submittedName>
        <fullName evidence="3">RAP domain-containing protein</fullName>
    </submittedName>
</protein>
<dbReference type="PANTHER" id="PTHR21228:SF40">
    <property type="entry name" value="LD45607P"/>
    <property type="match status" value="1"/>
</dbReference>
<dbReference type="EMBL" id="CAMXCT030002802">
    <property type="protein sequence ID" value="CAL4787883.1"/>
    <property type="molecule type" value="Genomic_DNA"/>
</dbReference>
<dbReference type="GO" id="GO:0005759">
    <property type="term" value="C:mitochondrial matrix"/>
    <property type="evidence" value="ECO:0007669"/>
    <property type="project" value="TreeGrafter"/>
</dbReference>
<dbReference type="InterPro" id="IPR050870">
    <property type="entry name" value="FAST_kinase"/>
</dbReference>
<dbReference type="GO" id="GO:0044528">
    <property type="term" value="P:regulation of mitochondrial mRNA stability"/>
    <property type="evidence" value="ECO:0007669"/>
    <property type="project" value="TreeGrafter"/>
</dbReference>
<comment type="caution">
    <text evidence="2">The sequence shown here is derived from an EMBL/GenBank/DDBJ whole genome shotgun (WGS) entry which is preliminary data.</text>
</comment>
<evidence type="ECO:0000313" key="4">
    <source>
        <dbReference type="Proteomes" id="UP001152797"/>
    </source>
</evidence>
<reference evidence="3 4" key="2">
    <citation type="submission" date="2024-05" db="EMBL/GenBank/DDBJ databases">
        <authorList>
            <person name="Chen Y."/>
            <person name="Shah S."/>
            <person name="Dougan E. K."/>
            <person name="Thang M."/>
            <person name="Chan C."/>
        </authorList>
    </citation>
    <scope>NUCLEOTIDE SEQUENCE [LARGE SCALE GENOMIC DNA]</scope>
</reference>
<feature type="compositionally biased region" description="Low complexity" evidence="1">
    <location>
        <begin position="1"/>
        <end position="16"/>
    </location>
</feature>
<dbReference type="EMBL" id="CAMXCT010002802">
    <property type="protein sequence ID" value="CAI4000571.1"/>
    <property type="molecule type" value="Genomic_DNA"/>
</dbReference>
<sequence length="929" mass="104511">MALFVPVPASSSACSSLGPKVATPRGRSLERHGTGARGARGALGLGLMSAMVSRSWKSRKVARRAEEMEMDLPALDLDPKALDSAPELSFMIEELPSRNSSSLIVQHRLGSETQIPAVLKLVEEYLPKFDIYNCATALHKCGLSARDDDLTARQIQSDPNFIRLFSTAKKQMLSQVNELDASTLTTMLWACARLSIYDSELTTAIAADATSRMNHYSPHSIGLLMFSLGYSGVRPRPSLQKALLTELQGRSDFDTESLLLVVYACMRLGIRDRRIMEVAGQHILETGLSDCEPLTVASFCYCYGKLEYWERNVLALLAQRSLELVEDLSPRMLVMTLLGLSSAVGQMEELDETLEKMKVVVEDRMQSLSHRDLSTLAFAFGKYSLLARERQEMVMSQENIKRKKSALDFNAIEAEPFIKALKDEVIRRDHDTFTMQELNLLVYALMRMEHRDQEFLSVCAQRFEENAAELMLVEILNILYAFGKLDYLPLSLVETLLEEIHRRDEWDQMDPAAWSVLSYSLALNQVRYEKLMDRIAVHFCEHVREYSDQSISMLLWGLAFLNCRNHGEVVASTCLEEIARRGEFSNTSLAICFYAAAILGGKAAALPAMNVMMMEGFWRRDFTVASYAQIYSMLACWQAELGLPVEELVGHTVCRSCYEDTTSRYMGEQHRRLSDRLRIQRIPHEANAMAPALDTVGEAGVRADIVIPKLRLVIEVEGPQRSTIPMELLTEKLREEDQALLEGDGKKPAEIRKTVIAGERSDVLVQAREYVECGLSGAAAFKRRLLRSCGWRVVTVSFNESEEYIADALKRMINKDPSEASDSDADEASGEMDIGVTEAMEPGPFDSVPESMFVEKPDESMISEFESKLRAAHDLAQKKVKLRLMEEREDFAASAAYSEPLQYRQWQVSVEKEVLAEMIDGLKQEKVIP</sequence>
<dbReference type="Proteomes" id="UP001152797">
    <property type="component" value="Unassembled WGS sequence"/>
</dbReference>